<protein>
    <submittedName>
        <fullName evidence="1">Nitroreductase</fullName>
    </submittedName>
</protein>
<gene>
    <name evidence="1" type="ORF">LCL61_21660</name>
</gene>
<dbReference type="Proteomes" id="UP001456344">
    <property type="component" value="Chromosome"/>
</dbReference>
<sequence length="361" mass="39621">MVGRRPAERWSPAELEVVAGAVLRAPSVHNIQPWRLDFEEGLLVLVERRDLELPEHDPYGRDRLVSCGAALANLELAIRVLGHRTCTAVFPDPGRPEVVAAVEPDGPLPPSVAEVNRYSAIKRRHSHRRRFSGRSLTRHQVVELRDGAAAEGVQARPVLDEIELTMVADRLEFAAEAYRHDRGYQRELALWTVRDEGRRSGVGLAASVRSAGSLPWAGLVRESTALPDREVLQRRLAEETLLAFVTPGDTRHDHLRAGRALQLTWLDAVHQGLVGSVLTQPLHLPEVRAALTEDLELPGSLQVLMRFGYPSSAVPHSPRRSIDELLGTGGYPSSAVPHSPRRSIDELLGTGFRGGEAGGGR</sequence>
<keyword evidence="2" id="KW-1185">Reference proteome</keyword>
<evidence type="ECO:0000313" key="2">
    <source>
        <dbReference type="Proteomes" id="UP001456344"/>
    </source>
</evidence>
<accession>A0ACD5BFG1</accession>
<evidence type="ECO:0000313" key="1">
    <source>
        <dbReference type="EMBL" id="WYW18153.1"/>
    </source>
</evidence>
<proteinExistence type="predicted"/>
<organism evidence="1 2">
    <name type="scientific">Amycolatopsis coloradensis</name>
    <dbReference type="NCBI Taxonomy" id="76021"/>
    <lineage>
        <taxon>Bacteria</taxon>
        <taxon>Bacillati</taxon>
        <taxon>Actinomycetota</taxon>
        <taxon>Actinomycetes</taxon>
        <taxon>Pseudonocardiales</taxon>
        <taxon>Pseudonocardiaceae</taxon>
        <taxon>Amycolatopsis</taxon>
    </lineage>
</organism>
<name>A0ACD5BFG1_9PSEU</name>
<dbReference type="EMBL" id="CP150484">
    <property type="protein sequence ID" value="WYW18153.1"/>
    <property type="molecule type" value="Genomic_DNA"/>
</dbReference>
<reference evidence="1" key="1">
    <citation type="submission" date="2023-10" db="EMBL/GenBank/DDBJ databases">
        <title>Whole genome sequencing of actinobacterial strain Amycolatopsis sp. (BCA-696) identifies the underlying plant growth-promoting genes.</title>
        <authorList>
            <person name="Gandham P."/>
            <person name="Vadla N."/>
            <person name="Saji A."/>
            <person name="Srinivas V."/>
            <person name="Ruperao P."/>
            <person name="Selvanayagam S."/>
            <person name="Saxena R.K."/>
            <person name="Rathore A."/>
            <person name="Gopalakrishnan S."/>
            <person name="Thakur V."/>
        </authorList>
    </citation>
    <scope>NUCLEOTIDE SEQUENCE</scope>
    <source>
        <strain evidence="1">BCA-696</strain>
    </source>
</reference>